<evidence type="ECO:0000256" key="4">
    <source>
        <dbReference type="ARBA" id="ARBA00022452"/>
    </source>
</evidence>
<dbReference type="PANTHER" id="PTHR30069">
    <property type="entry name" value="TONB-DEPENDENT OUTER MEMBRANE RECEPTOR"/>
    <property type="match status" value="1"/>
</dbReference>
<dbReference type="AlphaFoldDB" id="A0A2S9H558"/>
<dbReference type="SUPFAM" id="SSF56935">
    <property type="entry name" value="Porins"/>
    <property type="match status" value="1"/>
</dbReference>
<comment type="caution">
    <text evidence="15">The sequence shown here is derived from an EMBL/GenBank/DDBJ whole genome shotgun (WGS) entry which is preliminary data.</text>
</comment>
<reference evidence="15 16" key="1">
    <citation type="submission" date="2018-02" db="EMBL/GenBank/DDBJ databases">
        <title>Solimicrobium silvestre gen. nov., sp. nov., isolated from alpine forest soil.</title>
        <authorList>
            <person name="Margesin R."/>
            <person name="Albuquerque L."/>
            <person name="Zhang D.-C."/>
            <person name="Froufe H.J.C."/>
            <person name="Severino R."/>
            <person name="Roxo I."/>
            <person name="Egas C."/>
            <person name="Da Costa M.S."/>
        </authorList>
    </citation>
    <scope>NUCLEOTIDE SEQUENCE [LARGE SCALE GENOMIC DNA]</scope>
    <source>
        <strain evidence="15 16">S20-91</strain>
    </source>
</reference>
<evidence type="ECO:0000259" key="13">
    <source>
        <dbReference type="Pfam" id="PF00593"/>
    </source>
</evidence>
<evidence type="ECO:0000256" key="8">
    <source>
        <dbReference type="ARBA" id="ARBA00023170"/>
    </source>
</evidence>
<evidence type="ECO:0000313" key="15">
    <source>
        <dbReference type="EMBL" id="PRC95119.1"/>
    </source>
</evidence>
<dbReference type="InterPro" id="IPR012910">
    <property type="entry name" value="Plug_dom"/>
</dbReference>
<dbReference type="Proteomes" id="UP000237839">
    <property type="component" value="Unassembled WGS sequence"/>
</dbReference>
<feature type="domain" description="TonB-dependent receptor plug" evidence="14">
    <location>
        <begin position="78"/>
        <end position="182"/>
    </location>
</feature>
<evidence type="ECO:0000256" key="6">
    <source>
        <dbReference type="ARBA" id="ARBA00023077"/>
    </source>
</evidence>
<organism evidence="15 16">
    <name type="scientific">Solimicrobium silvestre</name>
    <dbReference type="NCBI Taxonomy" id="2099400"/>
    <lineage>
        <taxon>Bacteria</taxon>
        <taxon>Pseudomonadati</taxon>
        <taxon>Pseudomonadota</taxon>
        <taxon>Betaproteobacteria</taxon>
        <taxon>Burkholderiales</taxon>
        <taxon>Oxalobacteraceae</taxon>
        <taxon>Solimicrobium</taxon>
    </lineage>
</organism>
<keyword evidence="7 10" id="KW-0472">Membrane</keyword>
<evidence type="ECO:0000256" key="2">
    <source>
        <dbReference type="ARBA" id="ARBA00009810"/>
    </source>
</evidence>
<dbReference type="InterPro" id="IPR037066">
    <property type="entry name" value="Plug_dom_sf"/>
</dbReference>
<dbReference type="GO" id="GO:0044718">
    <property type="term" value="P:siderophore transmembrane transport"/>
    <property type="evidence" value="ECO:0007669"/>
    <property type="project" value="TreeGrafter"/>
</dbReference>
<evidence type="ECO:0000313" key="16">
    <source>
        <dbReference type="Proteomes" id="UP000237839"/>
    </source>
</evidence>
<sequence>MRKMIFLNDVSKDVIRLPAATPNRLTVLSWSVAMALAGAPVMAQELMQDLAQEREEEIAEESDVVTTIVITGIASDRNDVANPVSVLKGRKLLLRSEATLGETLSSELGITASHFGVGASRPVIRGMDGARVKVLTDGSEVQDASTISPDHAVALEPLLAQQIEVIRGPSALAYGGGVAGGAVNVLDNKIPTKIPDNNIEGTINVRANSAANETAGAVELSAGSGNMAFHVEGLKRNSGDYRVGSDWSQGSKVNDSYNKSDTGSVGMSWIGAQGYLGVAYTQQNNNYGLPGHSHSYGGCHVHGTQLHCGAHEHGYSHGHDHDHDHNHDHEHGDEHEHAAPFVKLTSKRWDLRGEYREPLAGIAKISLRGGLTDYQHREIEGDLVATTFKNQAHDLRMDIEHKPFADFRGVLGVQTSRRDFSAVGEEAYVAPTITAKHGMYLLEEYRWHDWRFEGALRQEWQRTELEVPAMTRSHHGTSASLGANWAFTPGYALGMTMTRAQRLPTAEELYADGLHLATNTYELGDADLKPETSQNIDITLRKTEGPTTFSAALFYNRINNYIYGRTLDVYKDLQLLQYTQQDASFVGMEGQVRRQFTPHLGVTLFGDVVRAQLQSAQDGNGNLPRIPSARFGTRADLSSGPWSGQLEWVRVAQQNKVANFESPTPGYSMLNLELAYSGKIHAQHYTLYAKANNLTNVLAYSNTSFIKDAAPLMGRNLTVGVRVLF</sequence>
<evidence type="ECO:0000256" key="10">
    <source>
        <dbReference type="PROSITE-ProRule" id="PRU01360"/>
    </source>
</evidence>
<dbReference type="PROSITE" id="PS52016">
    <property type="entry name" value="TONB_DEPENDENT_REC_3"/>
    <property type="match status" value="1"/>
</dbReference>
<accession>A0A2S9H558</accession>
<name>A0A2S9H558_9BURK</name>
<protein>
    <submittedName>
        <fullName evidence="15">TonB dependent receptor</fullName>
    </submittedName>
</protein>
<keyword evidence="6 11" id="KW-0798">TonB box</keyword>
<keyword evidence="8 15" id="KW-0675">Receptor</keyword>
<dbReference type="InterPro" id="IPR000531">
    <property type="entry name" value="Beta-barrel_TonB"/>
</dbReference>
<keyword evidence="5 10" id="KW-0812">Transmembrane</keyword>
<keyword evidence="9 10" id="KW-0998">Cell outer membrane</keyword>
<dbReference type="GO" id="GO:0009279">
    <property type="term" value="C:cell outer membrane"/>
    <property type="evidence" value="ECO:0007669"/>
    <property type="project" value="UniProtKB-SubCell"/>
</dbReference>
<evidence type="ECO:0000256" key="1">
    <source>
        <dbReference type="ARBA" id="ARBA00004571"/>
    </source>
</evidence>
<comment type="subcellular location">
    <subcellularLocation>
        <location evidence="1 10">Cell outer membrane</location>
        <topology evidence="1 10">Multi-pass membrane protein</topology>
    </subcellularLocation>
</comment>
<evidence type="ECO:0000259" key="14">
    <source>
        <dbReference type="Pfam" id="PF07715"/>
    </source>
</evidence>
<evidence type="ECO:0000256" key="11">
    <source>
        <dbReference type="RuleBase" id="RU003357"/>
    </source>
</evidence>
<proteinExistence type="inferred from homology"/>
<evidence type="ECO:0000256" key="12">
    <source>
        <dbReference type="SAM" id="MobiDB-lite"/>
    </source>
</evidence>
<dbReference type="InterPro" id="IPR039426">
    <property type="entry name" value="TonB-dep_rcpt-like"/>
</dbReference>
<gene>
    <name evidence="15" type="ORF">S2091_0314</name>
</gene>
<dbReference type="Gene3D" id="2.40.170.20">
    <property type="entry name" value="TonB-dependent receptor, beta-barrel domain"/>
    <property type="match status" value="1"/>
</dbReference>
<dbReference type="InterPro" id="IPR036942">
    <property type="entry name" value="Beta-barrel_TonB_sf"/>
</dbReference>
<evidence type="ECO:0000256" key="3">
    <source>
        <dbReference type="ARBA" id="ARBA00022448"/>
    </source>
</evidence>
<dbReference type="GO" id="GO:0015344">
    <property type="term" value="F:siderophore uptake transmembrane transporter activity"/>
    <property type="evidence" value="ECO:0007669"/>
    <property type="project" value="TreeGrafter"/>
</dbReference>
<dbReference type="Gene3D" id="2.170.130.10">
    <property type="entry name" value="TonB-dependent receptor, plug domain"/>
    <property type="match status" value="1"/>
</dbReference>
<keyword evidence="16" id="KW-1185">Reference proteome</keyword>
<dbReference type="Pfam" id="PF07715">
    <property type="entry name" value="Plug"/>
    <property type="match status" value="1"/>
</dbReference>
<feature type="domain" description="TonB-dependent receptor-like beta-barrel" evidence="13">
    <location>
        <begin position="282"/>
        <end position="694"/>
    </location>
</feature>
<dbReference type="Pfam" id="PF00593">
    <property type="entry name" value="TonB_dep_Rec_b-barrel"/>
    <property type="match status" value="1"/>
</dbReference>
<evidence type="ECO:0000256" key="9">
    <source>
        <dbReference type="ARBA" id="ARBA00023237"/>
    </source>
</evidence>
<evidence type="ECO:0000256" key="5">
    <source>
        <dbReference type="ARBA" id="ARBA00022692"/>
    </source>
</evidence>
<dbReference type="EMBL" id="PUGF01000001">
    <property type="protein sequence ID" value="PRC95119.1"/>
    <property type="molecule type" value="Genomic_DNA"/>
</dbReference>
<keyword evidence="3 10" id="KW-0813">Transport</keyword>
<evidence type="ECO:0000256" key="7">
    <source>
        <dbReference type="ARBA" id="ARBA00023136"/>
    </source>
</evidence>
<feature type="region of interest" description="Disordered" evidence="12">
    <location>
        <begin position="315"/>
        <end position="336"/>
    </location>
</feature>
<keyword evidence="4 10" id="KW-1134">Transmembrane beta strand</keyword>
<comment type="similarity">
    <text evidence="2 10 11">Belongs to the TonB-dependent receptor family.</text>
</comment>
<dbReference type="PANTHER" id="PTHR30069:SF40">
    <property type="entry name" value="TONB-DEPENDENT RECEPTOR NMB0964-RELATED"/>
    <property type="match status" value="1"/>
</dbReference>